<evidence type="ECO:0000313" key="8">
    <source>
        <dbReference type="Proteomes" id="UP000018852"/>
    </source>
</evidence>
<dbReference type="EMBL" id="AZLV01000947">
    <property type="protein sequence ID" value="ETJ02732.1"/>
    <property type="molecule type" value="Genomic_DNA"/>
</dbReference>
<protein>
    <recommendedName>
        <fullName evidence="6">Helicase ATP-binding domain-containing protein</fullName>
    </recommendedName>
</protein>
<feature type="region of interest" description="Disordered" evidence="5">
    <location>
        <begin position="1"/>
        <end position="88"/>
    </location>
</feature>
<dbReference type="Pfam" id="PF00270">
    <property type="entry name" value="DEAD"/>
    <property type="match status" value="1"/>
</dbReference>
<feature type="non-terminal residue" evidence="7">
    <location>
        <position position="416"/>
    </location>
</feature>
<keyword evidence="3" id="KW-0347">Helicase</keyword>
<dbReference type="AlphaFoldDB" id="W1V9S7"/>
<evidence type="ECO:0000256" key="3">
    <source>
        <dbReference type="ARBA" id="ARBA00022806"/>
    </source>
</evidence>
<sequence length="416" mass="43523">MGTGMSTETTPSDAGTSAAHTTNHAAPAGATSAEAAPDTGTTSGRDDAATARGSDVAPQPARERRSSRGRKHTGRGKHRGGRSWPGFAPEQLATRAASVPALVYPEELPVSARRQEIAEAISTNQVVIVAGETGSGKTTQLPKICLELGRGITGMIGHTQPRRIAARSVAERIAHELGTAIGRDGVVGYQVRFTEETGPNTLVKLMTDGILLAEIQTDPMLRRYDTIIVDEAHERSLNIDFILGYLARLLPQRPDLKVIITSATIDSERFAAHFAHEVTREGEAGLVPSSGEADDDAAGSAPHRACAPLTARVPAPVIQVSGRTYPVEIRYRPLLADDGLGEVRDPNRHAGGHVPQDDAGSRPAAAGQSALSRTDIDALSEAELEALTAPEPAPTRPADPAVAPASNPDAPMAAAP</sequence>
<keyword evidence="1" id="KW-0547">Nucleotide-binding</keyword>
<evidence type="ECO:0000313" key="7">
    <source>
        <dbReference type="EMBL" id="ETJ02732.1"/>
    </source>
</evidence>
<dbReference type="SUPFAM" id="SSF52540">
    <property type="entry name" value="P-loop containing nucleoside triphosphate hydrolases"/>
    <property type="match status" value="1"/>
</dbReference>
<feature type="region of interest" description="Disordered" evidence="5">
    <location>
        <begin position="340"/>
        <end position="416"/>
    </location>
</feature>
<organism evidence="7 8">
    <name type="scientific">Actinomyces urogenitalis DORA_12</name>
    <dbReference type="NCBI Taxonomy" id="1403939"/>
    <lineage>
        <taxon>Bacteria</taxon>
        <taxon>Bacillati</taxon>
        <taxon>Actinomycetota</taxon>
        <taxon>Actinomycetes</taxon>
        <taxon>Actinomycetales</taxon>
        <taxon>Actinomycetaceae</taxon>
        <taxon>Actinomyces</taxon>
    </lineage>
</organism>
<gene>
    <name evidence="7" type="ORF">Q605_AUC00947G0001</name>
</gene>
<dbReference type="PROSITE" id="PS51192">
    <property type="entry name" value="HELICASE_ATP_BIND_1"/>
    <property type="match status" value="1"/>
</dbReference>
<evidence type="ECO:0000256" key="5">
    <source>
        <dbReference type="SAM" id="MobiDB-lite"/>
    </source>
</evidence>
<dbReference type="GO" id="GO:0016787">
    <property type="term" value="F:hydrolase activity"/>
    <property type="evidence" value="ECO:0007669"/>
    <property type="project" value="UniProtKB-KW"/>
</dbReference>
<dbReference type="GO" id="GO:0003723">
    <property type="term" value="F:RNA binding"/>
    <property type="evidence" value="ECO:0007669"/>
    <property type="project" value="TreeGrafter"/>
</dbReference>
<keyword evidence="2" id="KW-0378">Hydrolase</keyword>
<feature type="compositionally biased region" description="Low complexity" evidence="5">
    <location>
        <begin position="25"/>
        <end position="36"/>
    </location>
</feature>
<name>W1V9S7_9ACTO</name>
<evidence type="ECO:0000259" key="6">
    <source>
        <dbReference type="PROSITE" id="PS51192"/>
    </source>
</evidence>
<dbReference type="PANTHER" id="PTHR18934">
    <property type="entry name" value="ATP-DEPENDENT RNA HELICASE"/>
    <property type="match status" value="1"/>
</dbReference>
<dbReference type="Proteomes" id="UP000018852">
    <property type="component" value="Unassembled WGS sequence"/>
</dbReference>
<dbReference type="GO" id="GO:0004386">
    <property type="term" value="F:helicase activity"/>
    <property type="evidence" value="ECO:0007669"/>
    <property type="project" value="UniProtKB-KW"/>
</dbReference>
<dbReference type="InterPro" id="IPR027417">
    <property type="entry name" value="P-loop_NTPase"/>
</dbReference>
<keyword evidence="4" id="KW-0067">ATP-binding</keyword>
<feature type="domain" description="Helicase ATP-binding" evidence="6">
    <location>
        <begin position="118"/>
        <end position="283"/>
    </location>
</feature>
<evidence type="ECO:0000256" key="2">
    <source>
        <dbReference type="ARBA" id="ARBA00022801"/>
    </source>
</evidence>
<proteinExistence type="predicted"/>
<dbReference type="Gene3D" id="3.40.50.300">
    <property type="entry name" value="P-loop containing nucleotide triphosphate hydrolases"/>
    <property type="match status" value="1"/>
</dbReference>
<evidence type="ECO:0000256" key="4">
    <source>
        <dbReference type="ARBA" id="ARBA00022840"/>
    </source>
</evidence>
<evidence type="ECO:0000256" key="1">
    <source>
        <dbReference type="ARBA" id="ARBA00022741"/>
    </source>
</evidence>
<comment type="caution">
    <text evidence="7">The sequence shown here is derived from an EMBL/GenBank/DDBJ whole genome shotgun (WGS) entry which is preliminary data.</text>
</comment>
<reference evidence="7 8" key="1">
    <citation type="submission" date="2013-12" db="EMBL/GenBank/DDBJ databases">
        <title>A Varibaculum cambriense genome reconstructed from a premature infant gut community with otherwise low bacterial novelty that shifts toward anaerobic metabolism during the third week of life.</title>
        <authorList>
            <person name="Brown C.T."/>
            <person name="Sharon I."/>
            <person name="Thomas B.C."/>
            <person name="Castelle C.J."/>
            <person name="Morowitz M.J."/>
            <person name="Banfield J.F."/>
        </authorList>
    </citation>
    <scope>NUCLEOTIDE SEQUENCE [LARGE SCALE GENOMIC DNA]</scope>
    <source>
        <strain evidence="8">DORA_12</strain>
    </source>
</reference>
<dbReference type="GO" id="GO:0005524">
    <property type="term" value="F:ATP binding"/>
    <property type="evidence" value="ECO:0007669"/>
    <property type="project" value="UniProtKB-KW"/>
</dbReference>
<dbReference type="InterPro" id="IPR011545">
    <property type="entry name" value="DEAD/DEAH_box_helicase_dom"/>
</dbReference>
<dbReference type="InterPro" id="IPR014001">
    <property type="entry name" value="Helicase_ATP-bd"/>
</dbReference>
<dbReference type="SMART" id="SM00487">
    <property type="entry name" value="DEXDc"/>
    <property type="match status" value="1"/>
</dbReference>
<accession>W1V9S7</accession>
<dbReference type="PANTHER" id="PTHR18934:SF99">
    <property type="entry name" value="ATP-DEPENDENT RNA HELICASE DHX37-RELATED"/>
    <property type="match status" value="1"/>
</dbReference>
<feature type="compositionally biased region" description="Basic residues" evidence="5">
    <location>
        <begin position="67"/>
        <end position="81"/>
    </location>
</feature>
<feature type="compositionally biased region" description="Polar residues" evidence="5">
    <location>
        <begin position="1"/>
        <end position="24"/>
    </location>
</feature>